<protein>
    <submittedName>
        <fullName evidence="1">Uncharacterized protein</fullName>
    </submittedName>
</protein>
<evidence type="ECO:0000313" key="2">
    <source>
        <dbReference type="Proteomes" id="UP001429357"/>
    </source>
</evidence>
<organism evidence="1 2">
    <name type="scientific">Enterococcus diestrammenae</name>
    <dbReference type="NCBI Taxonomy" id="1155073"/>
    <lineage>
        <taxon>Bacteria</taxon>
        <taxon>Bacillati</taxon>
        <taxon>Bacillota</taxon>
        <taxon>Bacilli</taxon>
        <taxon>Lactobacillales</taxon>
        <taxon>Enterococcaceae</taxon>
        <taxon>Enterococcus</taxon>
    </lineage>
</organism>
<gene>
    <name evidence="1" type="ORF">BAU18_001663</name>
</gene>
<dbReference type="EMBL" id="MAEI02000001">
    <property type="protein sequence ID" value="MEO1782070.1"/>
    <property type="molecule type" value="Genomic_DNA"/>
</dbReference>
<accession>A0ABV0F1Y7</accession>
<proteinExistence type="predicted"/>
<dbReference type="Proteomes" id="UP001429357">
    <property type="component" value="Unassembled WGS sequence"/>
</dbReference>
<reference evidence="1" key="2">
    <citation type="submission" date="2024-02" db="EMBL/GenBank/DDBJ databases">
        <title>The Genome Sequence of Enterococcus diestrammenae JM9A.</title>
        <authorList>
            <person name="Earl A."/>
            <person name="Manson A."/>
            <person name="Gilmore M."/>
            <person name="Sanders J."/>
            <person name="Shea T."/>
            <person name="Howe W."/>
            <person name="Livny J."/>
            <person name="Cuomo C."/>
            <person name="Neafsey D."/>
            <person name="Birren B."/>
        </authorList>
    </citation>
    <scope>NUCLEOTIDE SEQUENCE</scope>
    <source>
        <strain evidence="1">JM9A</strain>
    </source>
</reference>
<comment type="caution">
    <text evidence="1">The sequence shown here is derived from an EMBL/GenBank/DDBJ whole genome shotgun (WGS) entry which is preliminary data.</text>
</comment>
<keyword evidence="2" id="KW-1185">Reference proteome</keyword>
<reference evidence="1" key="1">
    <citation type="submission" date="2016-06" db="EMBL/GenBank/DDBJ databases">
        <authorList>
            <person name="Van Tyne D."/>
        </authorList>
    </citation>
    <scope>NUCLEOTIDE SEQUENCE</scope>
    <source>
        <strain evidence="1">JM9A</strain>
    </source>
</reference>
<name>A0ABV0F1Y7_9ENTE</name>
<evidence type="ECO:0000313" key="1">
    <source>
        <dbReference type="EMBL" id="MEO1782070.1"/>
    </source>
</evidence>
<sequence length="84" mass="9630">MIKGTDNFGCSTFFIALKTNRLKLKKHDFSVMLLCAGHDFMIFKEEPASLKYKSTYISLKQSLPLPEKISGSVLILFFDFTKFI</sequence>